<protein>
    <submittedName>
        <fullName evidence="1">Uncharacterized protein MANES_06G037000</fullName>
    </submittedName>
</protein>
<name>A0A2P2JNG9_RHIMU</name>
<dbReference type="EMBL" id="GGEC01014533">
    <property type="protein sequence ID" value="MBW95016.1"/>
    <property type="molecule type" value="Transcribed_RNA"/>
</dbReference>
<proteinExistence type="predicted"/>
<dbReference type="AlphaFoldDB" id="A0A2P2JNG9"/>
<sequence>MFYLKPGKLATRSSSFLSLSLLYFFGWRKQTLDIEYTVWEGSCRFDGFNLILLGTRCFLCVFG</sequence>
<reference evidence="1" key="1">
    <citation type="submission" date="2018-02" db="EMBL/GenBank/DDBJ databases">
        <title>Rhizophora mucronata_Transcriptome.</title>
        <authorList>
            <person name="Meera S.P."/>
            <person name="Sreeshan A."/>
            <person name="Augustine A."/>
        </authorList>
    </citation>
    <scope>NUCLEOTIDE SEQUENCE</scope>
    <source>
        <tissue evidence="1">Leaf</tissue>
    </source>
</reference>
<organism evidence="1">
    <name type="scientific">Rhizophora mucronata</name>
    <name type="common">Asiatic mangrove</name>
    <dbReference type="NCBI Taxonomy" id="61149"/>
    <lineage>
        <taxon>Eukaryota</taxon>
        <taxon>Viridiplantae</taxon>
        <taxon>Streptophyta</taxon>
        <taxon>Embryophyta</taxon>
        <taxon>Tracheophyta</taxon>
        <taxon>Spermatophyta</taxon>
        <taxon>Magnoliopsida</taxon>
        <taxon>eudicotyledons</taxon>
        <taxon>Gunneridae</taxon>
        <taxon>Pentapetalae</taxon>
        <taxon>rosids</taxon>
        <taxon>fabids</taxon>
        <taxon>Malpighiales</taxon>
        <taxon>Rhizophoraceae</taxon>
        <taxon>Rhizophora</taxon>
    </lineage>
</organism>
<evidence type="ECO:0000313" key="1">
    <source>
        <dbReference type="EMBL" id="MBW95016.1"/>
    </source>
</evidence>
<accession>A0A2P2JNG9</accession>